<dbReference type="EMBL" id="BAAARV010000005">
    <property type="protein sequence ID" value="GAA2329003.1"/>
    <property type="molecule type" value="Genomic_DNA"/>
</dbReference>
<proteinExistence type="predicted"/>
<dbReference type="Proteomes" id="UP001501444">
    <property type="component" value="Unassembled WGS sequence"/>
</dbReference>
<feature type="compositionally biased region" description="Basic and acidic residues" evidence="1">
    <location>
        <begin position="10"/>
        <end position="42"/>
    </location>
</feature>
<organism evidence="2 3">
    <name type="scientific">Dactylosporangium salmoneum</name>
    <dbReference type="NCBI Taxonomy" id="53361"/>
    <lineage>
        <taxon>Bacteria</taxon>
        <taxon>Bacillati</taxon>
        <taxon>Actinomycetota</taxon>
        <taxon>Actinomycetes</taxon>
        <taxon>Micromonosporales</taxon>
        <taxon>Micromonosporaceae</taxon>
        <taxon>Dactylosporangium</taxon>
    </lineage>
</organism>
<protein>
    <submittedName>
        <fullName evidence="2">Uncharacterized protein</fullName>
    </submittedName>
</protein>
<name>A0ABN3FFI7_9ACTN</name>
<gene>
    <name evidence="2" type="ORF">GCM10010170_006130</name>
</gene>
<evidence type="ECO:0000256" key="1">
    <source>
        <dbReference type="SAM" id="MobiDB-lite"/>
    </source>
</evidence>
<feature type="region of interest" description="Disordered" evidence="1">
    <location>
        <begin position="1"/>
        <end position="57"/>
    </location>
</feature>
<accession>A0ABN3FFI7</accession>
<evidence type="ECO:0000313" key="2">
    <source>
        <dbReference type="EMBL" id="GAA2329003.1"/>
    </source>
</evidence>
<keyword evidence="3" id="KW-1185">Reference proteome</keyword>
<evidence type="ECO:0000313" key="3">
    <source>
        <dbReference type="Proteomes" id="UP001501444"/>
    </source>
</evidence>
<reference evidence="2 3" key="1">
    <citation type="journal article" date="2019" name="Int. J. Syst. Evol. Microbiol.">
        <title>The Global Catalogue of Microorganisms (GCM) 10K type strain sequencing project: providing services to taxonomists for standard genome sequencing and annotation.</title>
        <authorList>
            <consortium name="The Broad Institute Genomics Platform"/>
            <consortium name="The Broad Institute Genome Sequencing Center for Infectious Disease"/>
            <person name="Wu L."/>
            <person name="Ma J."/>
        </authorList>
    </citation>
    <scope>NUCLEOTIDE SEQUENCE [LARGE SCALE GENOMIC DNA]</scope>
    <source>
        <strain evidence="2 3">JCM 3272</strain>
    </source>
</reference>
<sequence length="57" mass="6650">MMRRHAKVLRRPDEDAADDGYRPRHLRDLRNTLNDRDVRDPPEAAVPPEAGERSEDD</sequence>
<dbReference type="RefSeq" id="WP_344610648.1">
    <property type="nucleotide sequence ID" value="NZ_BAAARV010000005.1"/>
</dbReference>
<comment type="caution">
    <text evidence="2">The sequence shown here is derived from an EMBL/GenBank/DDBJ whole genome shotgun (WGS) entry which is preliminary data.</text>
</comment>